<dbReference type="GO" id="GO:0005762">
    <property type="term" value="C:mitochondrial large ribosomal subunit"/>
    <property type="evidence" value="ECO:0007669"/>
    <property type="project" value="TreeGrafter"/>
</dbReference>
<name>A0AAN6NSQ0_9PEZI</name>
<dbReference type="GO" id="GO:0003735">
    <property type="term" value="F:structural constituent of ribosome"/>
    <property type="evidence" value="ECO:0007669"/>
    <property type="project" value="InterPro"/>
</dbReference>
<feature type="compositionally biased region" description="Low complexity" evidence="7">
    <location>
        <begin position="50"/>
        <end position="86"/>
    </location>
</feature>
<evidence type="ECO:0000313" key="9">
    <source>
        <dbReference type="Proteomes" id="UP001303222"/>
    </source>
</evidence>
<dbReference type="AlphaFoldDB" id="A0AAN6NSQ0"/>
<dbReference type="Pfam" id="PF05046">
    <property type="entry name" value="Img2"/>
    <property type="match status" value="1"/>
</dbReference>
<evidence type="ECO:0000256" key="7">
    <source>
        <dbReference type="SAM" id="MobiDB-lite"/>
    </source>
</evidence>
<reference evidence="8" key="1">
    <citation type="journal article" date="2023" name="Mol. Phylogenet. Evol.">
        <title>Genome-scale phylogeny and comparative genomics of the fungal order Sordariales.</title>
        <authorList>
            <person name="Hensen N."/>
            <person name="Bonometti L."/>
            <person name="Westerberg I."/>
            <person name="Brannstrom I.O."/>
            <person name="Guillou S."/>
            <person name="Cros-Aarteil S."/>
            <person name="Calhoun S."/>
            <person name="Haridas S."/>
            <person name="Kuo A."/>
            <person name="Mondo S."/>
            <person name="Pangilinan J."/>
            <person name="Riley R."/>
            <person name="LaButti K."/>
            <person name="Andreopoulos B."/>
            <person name="Lipzen A."/>
            <person name="Chen C."/>
            <person name="Yan M."/>
            <person name="Daum C."/>
            <person name="Ng V."/>
            <person name="Clum A."/>
            <person name="Steindorff A."/>
            <person name="Ohm R.A."/>
            <person name="Martin F."/>
            <person name="Silar P."/>
            <person name="Natvig D.O."/>
            <person name="Lalanne C."/>
            <person name="Gautier V."/>
            <person name="Ament-Velasquez S.L."/>
            <person name="Kruys A."/>
            <person name="Hutchinson M.I."/>
            <person name="Powell A.J."/>
            <person name="Barry K."/>
            <person name="Miller A.N."/>
            <person name="Grigoriev I.V."/>
            <person name="Debuchy R."/>
            <person name="Gladieux P."/>
            <person name="Hiltunen Thoren M."/>
            <person name="Johannesson H."/>
        </authorList>
    </citation>
    <scope>NUCLEOTIDE SEQUENCE</scope>
    <source>
        <strain evidence="8">CBS 626.80</strain>
    </source>
</reference>
<comment type="subcellular location">
    <subcellularLocation>
        <location evidence="1">Mitochondrion</location>
    </subcellularLocation>
</comment>
<dbReference type="InterPro" id="IPR007740">
    <property type="entry name" value="Ribosomal_mL49"/>
</dbReference>
<evidence type="ECO:0000256" key="5">
    <source>
        <dbReference type="ARBA" id="ARBA00023274"/>
    </source>
</evidence>
<keyword evidence="3 8" id="KW-0689">Ribosomal protein</keyword>
<comment type="caution">
    <text evidence="8">The sequence shown here is derived from an EMBL/GenBank/DDBJ whole genome shotgun (WGS) entry which is preliminary data.</text>
</comment>
<evidence type="ECO:0000256" key="6">
    <source>
        <dbReference type="ARBA" id="ARBA00035191"/>
    </source>
</evidence>
<dbReference type="GO" id="GO:0006412">
    <property type="term" value="P:translation"/>
    <property type="evidence" value="ECO:0007669"/>
    <property type="project" value="InterPro"/>
</dbReference>
<dbReference type="Proteomes" id="UP001303222">
    <property type="component" value="Unassembled WGS sequence"/>
</dbReference>
<dbReference type="Gene3D" id="3.30.780.10">
    <property type="entry name" value="SUI1-like domain"/>
    <property type="match status" value="1"/>
</dbReference>
<evidence type="ECO:0000313" key="8">
    <source>
        <dbReference type="EMBL" id="KAK3951354.1"/>
    </source>
</evidence>
<evidence type="ECO:0000256" key="2">
    <source>
        <dbReference type="ARBA" id="ARBA00005677"/>
    </source>
</evidence>
<accession>A0AAN6NSQ0</accession>
<dbReference type="PANTHER" id="PTHR13477">
    <property type="entry name" value="MITOCHONDRIAL 39S RIBOSOMAL PROTEIN L49"/>
    <property type="match status" value="1"/>
</dbReference>
<evidence type="ECO:0000256" key="3">
    <source>
        <dbReference type="ARBA" id="ARBA00022980"/>
    </source>
</evidence>
<dbReference type="EMBL" id="MU859150">
    <property type="protein sequence ID" value="KAK3951354.1"/>
    <property type="molecule type" value="Genomic_DNA"/>
</dbReference>
<reference evidence="8" key="2">
    <citation type="submission" date="2023-06" db="EMBL/GenBank/DDBJ databases">
        <authorList>
            <consortium name="Lawrence Berkeley National Laboratory"/>
            <person name="Mondo S.J."/>
            <person name="Hensen N."/>
            <person name="Bonometti L."/>
            <person name="Westerberg I."/>
            <person name="Brannstrom I.O."/>
            <person name="Guillou S."/>
            <person name="Cros-Aarteil S."/>
            <person name="Calhoun S."/>
            <person name="Haridas S."/>
            <person name="Kuo A."/>
            <person name="Pangilinan J."/>
            <person name="Riley R."/>
            <person name="Labutti K."/>
            <person name="Andreopoulos B."/>
            <person name="Lipzen A."/>
            <person name="Chen C."/>
            <person name="Yanf M."/>
            <person name="Daum C."/>
            <person name="Ng V."/>
            <person name="Clum A."/>
            <person name="Steindorff A."/>
            <person name="Ohm R."/>
            <person name="Martin F."/>
            <person name="Silar P."/>
            <person name="Natvig D."/>
            <person name="Lalanne C."/>
            <person name="Gautier V."/>
            <person name="Ament-Velasquez S.L."/>
            <person name="Kruys A."/>
            <person name="Hutchinson M.I."/>
            <person name="Powell A.J."/>
            <person name="Barry K."/>
            <person name="Miller A.N."/>
            <person name="Grigoriev I.V."/>
            <person name="Debuchy R."/>
            <person name="Gladieux P."/>
            <person name="Thoren M.H."/>
            <person name="Johannesson H."/>
        </authorList>
    </citation>
    <scope>NUCLEOTIDE SEQUENCE</scope>
    <source>
        <strain evidence="8">CBS 626.80</strain>
    </source>
</reference>
<organism evidence="8 9">
    <name type="scientific">Pseudoneurospora amorphoporcata</name>
    <dbReference type="NCBI Taxonomy" id="241081"/>
    <lineage>
        <taxon>Eukaryota</taxon>
        <taxon>Fungi</taxon>
        <taxon>Dikarya</taxon>
        <taxon>Ascomycota</taxon>
        <taxon>Pezizomycotina</taxon>
        <taxon>Sordariomycetes</taxon>
        <taxon>Sordariomycetidae</taxon>
        <taxon>Sordariales</taxon>
        <taxon>Sordariaceae</taxon>
        <taxon>Pseudoneurospora</taxon>
    </lineage>
</organism>
<proteinExistence type="inferred from homology"/>
<sequence length="183" mass="19717">MFRPTMLGLSRAIAQKPAATTTLPIRAAAAAAVLPRFYSSSSSTVAAAESQPTTTTTTTTTTTPSQSTTTTQPTTPTIQTQTNTKTAAPPTESKPAPPVRKPYLVGRAWTQRLPVYHLAKRGGNKKLTQIKKVQGDGQALRRDLAQFLGLEEKAVRVKVPTGHLEVDGHRREEVTKFLHGLGF</sequence>
<keyword evidence="4" id="KW-0496">Mitochondrion</keyword>
<evidence type="ECO:0000256" key="4">
    <source>
        <dbReference type="ARBA" id="ARBA00023128"/>
    </source>
</evidence>
<evidence type="ECO:0000256" key="1">
    <source>
        <dbReference type="ARBA" id="ARBA00004173"/>
    </source>
</evidence>
<keyword evidence="9" id="KW-1185">Reference proteome</keyword>
<dbReference type="PANTHER" id="PTHR13477:SF0">
    <property type="entry name" value="LARGE RIBOSOMAL SUBUNIT PROTEIN ML49"/>
    <property type="match status" value="1"/>
</dbReference>
<feature type="region of interest" description="Disordered" evidence="7">
    <location>
        <begin position="42"/>
        <end position="101"/>
    </location>
</feature>
<protein>
    <recommendedName>
        <fullName evidence="6">Large ribosomal subunit protein mL49</fullName>
    </recommendedName>
</protein>
<comment type="similarity">
    <text evidence="2">Belongs to the mitochondrion-specific ribosomal protein mL49 family.</text>
</comment>
<gene>
    <name evidence="8" type="ORF">QBC32DRAFT_371212</name>
</gene>
<keyword evidence="5" id="KW-0687">Ribonucleoprotein</keyword>